<proteinExistence type="predicted"/>
<dbReference type="EMBL" id="WHNY01000057">
    <property type="protein sequence ID" value="NOU65819.1"/>
    <property type="molecule type" value="Genomic_DNA"/>
</dbReference>
<dbReference type="Proteomes" id="UP000653578">
    <property type="component" value="Unassembled WGS sequence"/>
</dbReference>
<evidence type="ECO:0000313" key="2">
    <source>
        <dbReference type="Proteomes" id="UP000653578"/>
    </source>
</evidence>
<name>A0ABX1XBM9_9BACL</name>
<evidence type="ECO:0000313" key="1">
    <source>
        <dbReference type="EMBL" id="NOU65819.1"/>
    </source>
</evidence>
<sequence length="67" mass="7710">MTVGAIQEVKAELRLIAFLVNQGSVVHLVRRIRTEQVTQLTMVTHTLRAHRTVGLQFLHAVTNWTYR</sequence>
<keyword evidence="2" id="KW-1185">Reference proteome</keyword>
<comment type="caution">
    <text evidence="1">The sequence shown here is derived from an EMBL/GenBank/DDBJ whole genome shotgun (WGS) entry which is preliminary data.</text>
</comment>
<protein>
    <submittedName>
        <fullName evidence="1">Uncharacterized protein</fullName>
    </submittedName>
</protein>
<dbReference type="RefSeq" id="WP_171631938.1">
    <property type="nucleotide sequence ID" value="NZ_WHNY01000057.1"/>
</dbReference>
<organism evidence="1 2">
    <name type="scientific">Paenibacillus plantarum</name>
    <dbReference type="NCBI Taxonomy" id="2654975"/>
    <lineage>
        <taxon>Bacteria</taxon>
        <taxon>Bacillati</taxon>
        <taxon>Bacillota</taxon>
        <taxon>Bacilli</taxon>
        <taxon>Bacillales</taxon>
        <taxon>Paenibacillaceae</taxon>
        <taxon>Paenibacillus</taxon>
    </lineage>
</organism>
<accession>A0ABX1XBM9</accession>
<reference evidence="1 2" key="1">
    <citation type="submission" date="2019-10" db="EMBL/GenBank/DDBJ databases">
        <title>Description of Paenibacillus humi sp. nov.</title>
        <authorList>
            <person name="Carlier A."/>
            <person name="Qi S."/>
        </authorList>
    </citation>
    <scope>NUCLEOTIDE SEQUENCE [LARGE SCALE GENOMIC DNA]</scope>
    <source>
        <strain evidence="1 2">LMG 31461</strain>
    </source>
</reference>
<gene>
    <name evidence="1" type="ORF">GC096_17420</name>
</gene>